<keyword evidence="4" id="KW-1185">Reference proteome</keyword>
<dbReference type="PROSITE" id="PS50835">
    <property type="entry name" value="IG_LIKE"/>
    <property type="match status" value="1"/>
</dbReference>
<dbReference type="EMBL" id="LSMT01000049">
    <property type="protein sequence ID" value="PFX30458.1"/>
    <property type="molecule type" value="Genomic_DNA"/>
</dbReference>
<evidence type="ECO:0000313" key="3">
    <source>
        <dbReference type="EMBL" id="PFX30458.1"/>
    </source>
</evidence>
<dbReference type="Proteomes" id="UP000225706">
    <property type="component" value="Unassembled WGS sequence"/>
</dbReference>
<proteinExistence type="predicted"/>
<dbReference type="InterPro" id="IPR035914">
    <property type="entry name" value="Sperma_CUB_dom_sf"/>
</dbReference>
<evidence type="ECO:0000313" key="4">
    <source>
        <dbReference type="Proteomes" id="UP000225706"/>
    </source>
</evidence>
<dbReference type="SUPFAM" id="SSF48726">
    <property type="entry name" value="Immunoglobulin"/>
    <property type="match status" value="1"/>
</dbReference>
<gene>
    <name evidence="3" type="ORF">AWC38_SpisGene4744</name>
</gene>
<reference evidence="4" key="1">
    <citation type="journal article" date="2017" name="bioRxiv">
        <title>Comparative analysis of the genomes of Stylophora pistillata and Acropora digitifera provides evidence for extensive differences between species of corals.</title>
        <authorList>
            <person name="Voolstra C.R."/>
            <person name="Li Y."/>
            <person name="Liew Y.J."/>
            <person name="Baumgarten S."/>
            <person name="Zoccola D."/>
            <person name="Flot J.-F."/>
            <person name="Tambutte S."/>
            <person name="Allemand D."/>
            <person name="Aranda M."/>
        </authorList>
    </citation>
    <scope>NUCLEOTIDE SEQUENCE [LARGE SCALE GENOMIC DNA]</scope>
</reference>
<dbReference type="InterPro" id="IPR007110">
    <property type="entry name" value="Ig-like_dom"/>
</dbReference>
<dbReference type="InterPro" id="IPR036179">
    <property type="entry name" value="Ig-like_dom_sf"/>
</dbReference>
<protein>
    <recommendedName>
        <fullName evidence="2">Ig-like domain-containing protein</fullName>
    </recommendedName>
</protein>
<organism evidence="3 4">
    <name type="scientific">Stylophora pistillata</name>
    <name type="common">Smooth cauliflower coral</name>
    <dbReference type="NCBI Taxonomy" id="50429"/>
    <lineage>
        <taxon>Eukaryota</taxon>
        <taxon>Metazoa</taxon>
        <taxon>Cnidaria</taxon>
        <taxon>Anthozoa</taxon>
        <taxon>Hexacorallia</taxon>
        <taxon>Scleractinia</taxon>
        <taxon>Astrocoeniina</taxon>
        <taxon>Pocilloporidae</taxon>
        <taxon>Stylophora</taxon>
    </lineage>
</organism>
<dbReference type="InterPro" id="IPR000859">
    <property type="entry name" value="CUB_dom"/>
</dbReference>
<dbReference type="SUPFAM" id="SSF49854">
    <property type="entry name" value="Spermadhesin, CUB domain"/>
    <property type="match status" value="1"/>
</dbReference>
<dbReference type="Pfam" id="PF00431">
    <property type="entry name" value="CUB"/>
    <property type="match status" value="1"/>
</dbReference>
<comment type="caution">
    <text evidence="3">The sequence shown here is derived from an EMBL/GenBank/DDBJ whole genome shotgun (WGS) entry which is preliminary data.</text>
</comment>
<evidence type="ECO:0000256" key="1">
    <source>
        <dbReference type="ARBA" id="ARBA00023157"/>
    </source>
</evidence>
<dbReference type="CDD" id="cd00096">
    <property type="entry name" value="Ig"/>
    <property type="match status" value="1"/>
</dbReference>
<dbReference type="AlphaFoldDB" id="A0A2B4SPF1"/>
<dbReference type="Gene3D" id="2.60.120.290">
    <property type="entry name" value="Spermadhesin, CUB domain"/>
    <property type="match status" value="1"/>
</dbReference>
<name>A0A2B4SPF1_STYPI</name>
<sequence length="200" mass="22610">MWSYYNPPCANEEYLEIRDGRNQSANLLGVFCGNEVSSIQRSSGRSMWLKFSPEGRYWFGDNDFYYSGKTPDETATLNLTLVKNIHFVLFNHPSSLWCPVEGGPAPHIVWRKNGVIEQNSTSVRYRLTITKEENNSNYSCEVNAHGAVDQRNISLVIERCPEPCQCTVLEGNMEGFISVDCEGKQLHSVPQNIPVATIKL</sequence>
<dbReference type="InterPro" id="IPR013783">
    <property type="entry name" value="Ig-like_fold"/>
</dbReference>
<keyword evidence="1" id="KW-1015">Disulfide bond</keyword>
<dbReference type="Pfam" id="PF13927">
    <property type="entry name" value="Ig_3"/>
    <property type="match status" value="1"/>
</dbReference>
<dbReference type="OrthoDB" id="5979331at2759"/>
<evidence type="ECO:0000259" key="2">
    <source>
        <dbReference type="PROSITE" id="PS50835"/>
    </source>
</evidence>
<accession>A0A2B4SPF1</accession>
<feature type="domain" description="Ig-like" evidence="2">
    <location>
        <begin position="71"/>
        <end position="154"/>
    </location>
</feature>
<dbReference type="Gene3D" id="2.60.40.10">
    <property type="entry name" value="Immunoglobulins"/>
    <property type="match status" value="1"/>
</dbReference>